<dbReference type="GO" id="GO:0005975">
    <property type="term" value="P:carbohydrate metabolic process"/>
    <property type="evidence" value="ECO:0007669"/>
    <property type="project" value="InterPro"/>
</dbReference>
<dbReference type="AlphaFoldDB" id="A0A9R1CZ01"/>
<dbReference type="Pfam" id="PF17851">
    <property type="entry name" value="GH43_C2"/>
    <property type="match status" value="1"/>
</dbReference>
<dbReference type="Gene3D" id="2.115.10.20">
    <property type="entry name" value="Glycosyl hydrolase domain, family 43"/>
    <property type="match status" value="1"/>
</dbReference>
<dbReference type="EMBL" id="BPUB01000002">
    <property type="protein sequence ID" value="GJG59478.1"/>
    <property type="molecule type" value="Genomic_DNA"/>
</dbReference>
<dbReference type="GeneID" id="72466480"/>
<reference evidence="9" key="1">
    <citation type="journal article" date="2022" name="Int. J. Syst. Evol. Microbiol.">
        <title>Prevotella lacticifex sp. nov., isolated from the rumen of cows.</title>
        <authorList>
            <person name="Shinkai T."/>
            <person name="Ikeyama N."/>
            <person name="Kumagai M."/>
            <person name="Ohmori H."/>
            <person name="Sakamoto M."/>
            <person name="Ohkuma M."/>
            <person name="Mitsumori M."/>
        </authorList>
    </citation>
    <scope>NUCLEOTIDE SEQUENCE</scope>
    <source>
        <strain evidence="9">R5076</strain>
    </source>
</reference>
<keyword evidence="3 6" id="KW-0326">Glycosidase</keyword>
<protein>
    <submittedName>
        <fullName evidence="9">Glycoside hydrolase 43 family protein</fullName>
    </submittedName>
</protein>
<evidence type="ECO:0000256" key="4">
    <source>
        <dbReference type="PIRSR" id="PIRSR606710-1"/>
    </source>
</evidence>
<dbReference type="Proteomes" id="UP000825483">
    <property type="component" value="Unassembled WGS sequence"/>
</dbReference>
<name>A0A9R1CZ01_9BACT</name>
<evidence type="ECO:0000256" key="5">
    <source>
        <dbReference type="PIRSR" id="PIRSR606710-2"/>
    </source>
</evidence>
<dbReference type="CDD" id="cd18617">
    <property type="entry name" value="GH43_XynB-like"/>
    <property type="match status" value="1"/>
</dbReference>
<dbReference type="InterPro" id="IPR041542">
    <property type="entry name" value="GH43_C2"/>
</dbReference>
<evidence type="ECO:0000256" key="2">
    <source>
        <dbReference type="ARBA" id="ARBA00022801"/>
    </source>
</evidence>
<dbReference type="RefSeq" id="WP_223925436.1">
    <property type="nucleotide sequence ID" value="NZ_BPTU01000002.1"/>
</dbReference>
<evidence type="ECO:0000313" key="10">
    <source>
        <dbReference type="Proteomes" id="UP000825483"/>
    </source>
</evidence>
<dbReference type="InterPro" id="IPR051795">
    <property type="entry name" value="Glycosyl_Hydrlase_43"/>
</dbReference>
<feature type="site" description="Important for catalytic activity, responsible for pKa modulation of the active site Glu and correct orientation of both the proton donor and substrate" evidence="5">
    <location>
        <position position="142"/>
    </location>
</feature>
<comment type="caution">
    <text evidence="9">The sequence shown here is derived from an EMBL/GenBank/DDBJ whole genome shotgun (WGS) entry which is preliminary data.</text>
</comment>
<dbReference type="InterPro" id="IPR013320">
    <property type="entry name" value="ConA-like_dom_sf"/>
</dbReference>
<dbReference type="GO" id="GO:0004553">
    <property type="term" value="F:hydrolase activity, hydrolyzing O-glycosyl compounds"/>
    <property type="evidence" value="ECO:0007669"/>
    <property type="project" value="InterPro"/>
</dbReference>
<feature type="signal peptide" evidence="7">
    <location>
        <begin position="1"/>
        <end position="19"/>
    </location>
</feature>
<keyword evidence="7" id="KW-0732">Signal</keyword>
<feature type="active site" description="Proton donor" evidence="4">
    <location>
        <position position="191"/>
    </location>
</feature>
<comment type="similarity">
    <text evidence="1 6">Belongs to the glycosyl hydrolase 43 family.</text>
</comment>
<dbReference type="PANTHER" id="PTHR42812:SF12">
    <property type="entry name" value="BETA-XYLOSIDASE-RELATED"/>
    <property type="match status" value="1"/>
</dbReference>
<evidence type="ECO:0000256" key="3">
    <source>
        <dbReference type="ARBA" id="ARBA00023295"/>
    </source>
</evidence>
<sequence>MKKVMLSVCLLFFAIVAWAQSEREYHNPVIAGFHPDPSCVRVGDDYYVVNSSFQYFPGVPIFHSRDLVHWEQIGNVLTRKSQLPLKDATSWLGIYAPTIRYHKGTFYMITTNVGNGGNFLVTATDPRGPWSEPVWLQQQGIDPSLMFEGDTCWMVSNPDGHITLCQIDPKSGRQLTPSKAIWDGTGGRYPEGPHIYKKDGYYYLLISEGGTELAHGLTIARSRNIYGPYEACPRNPIMTNCNHKGENKQIQGTGHGDFVQDAAGNWWVVFLAYRNFSGAYHHLGRETCLAPVTWNEGEWPTVYGGEAIDTVMRTALLPATDMEGCPKECTMGNANCVAKTADCAGECGRTYDFTRTKEFGPEWIHLGQPVDGAYALTDKGLKLKASVATIDGTEPTTWIGLRQTAPSCTYTVEMDCGKIGSARAGLTVYQINSGHADLCIVKSGKAFKASLRLRLKSVDTVLGEVAMASPRVMLRVVSDGLLYKFYVGDGAAKPLEWKYIGQVDCPLLSTEVAGGFTGVTIGMYCNGNDGTVTVKSFDINQ</sequence>
<dbReference type="Gene3D" id="2.60.120.200">
    <property type="match status" value="1"/>
</dbReference>
<dbReference type="SUPFAM" id="SSF75005">
    <property type="entry name" value="Arabinanase/levansucrase/invertase"/>
    <property type="match status" value="1"/>
</dbReference>
<organism evidence="9 10">
    <name type="scientific">Prevotella lacticifex</name>
    <dbReference type="NCBI Taxonomy" id="2854755"/>
    <lineage>
        <taxon>Bacteria</taxon>
        <taxon>Pseudomonadati</taxon>
        <taxon>Bacteroidota</taxon>
        <taxon>Bacteroidia</taxon>
        <taxon>Bacteroidales</taxon>
        <taxon>Prevotellaceae</taxon>
        <taxon>Prevotella</taxon>
    </lineage>
</organism>
<feature type="domain" description="Beta-xylosidase C-terminal Concanavalin A-like" evidence="8">
    <location>
        <begin position="352"/>
        <end position="533"/>
    </location>
</feature>
<evidence type="ECO:0000259" key="8">
    <source>
        <dbReference type="Pfam" id="PF17851"/>
    </source>
</evidence>
<evidence type="ECO:0000256" key="7">
    <source>
        <dbReference type="SAM" id="SignalP"/>
    </source>
</evidence>
<gene>
    <name evidence="9" type="ORF">PRLR5076_23290</name>
</gene>
<evidence type="ECO:0000313" key="9">
    <source>
        <dbReference type="EMBL" id="GJG59478.1"/>
    </source>
</evidence>
<keyword evidence="10" id="KW-1185">Reference proteome</keyword>
<dbReference type="PANTHER" id="PTHR42812">
    <property type="entry name" value="BETA-XYLOSIDASE"/>
    <property type="match status" value="1"/>
</dbReference>
<dbReference type="InterPro" id="IPR023296">
    <property type="entry name" value="Glyco_hydro_beta-prop_sf"/>
</dbReference>
<dbReference type="SUPFAM" id="SSF49899">
    <property type="entry name" value="Concanavalin A-like lectins/glucanases"/>
    <property type="match status" value="1"/>
</dbReference>
<dbReference type="InterPro" id="IPR006710">
    <property type="entry name" value="Glyco_hydro_43"/>
</dbReference>
<evidence type="ECO:0000256" key="6">
    <source>
        <dbReference type="RuleBase" id="RU361187"/>
    </source>
</evidence>
<keyword evidence="2 6" id="KW-0378">Hydrolase</keyword>
<evidence type="ECO:0000256" key="1">
    <source>
        <dbReference type="ARBA" id="ARBA00009865"/>
    </source>
</evidence>
<proteinExistence type="inferred from homology"/>
<dbReference type="Pfam" id="PF04616">
    <property type="entry name" value="Glyco_hydro_43"/>
    <property type="match status" value="1"/>
</dbReference>
<feature type="chain" id="PRO_5040204704" evidence="7">
    <location>
        <begin position="20"/>
        <end position="541"/>
    </location>
</feature>
<accession>A0A9R1CZ01</accession>
<feature type="active site" description="Proton acceptor" evidence="4">
    <location>
        <position position="36"/>
    </location>
</feature>